<dbReference type="OrthoDB" id="21449at2759"/>
<dbReference type="Pfam" id="PF00439">
    <property type="entry name" value="Bromodomain"/>
    <property type="match status" value="1"/>
</dbReference>
<gene>
    <name evidence="5" type="ORF">NAV_LOCUS9036</name>
</gene>
<dbReference type="PANTHER" id="PTHR22880">
    <property type="entry name" value="FALZ-RELATED BROMODOMAIN-CONTAINING PROTEINS"/>
    <property type="match status" value="1"/>
</dbReference>
<keyword evidence="1 2" id="KW-0103">Bromodomain</keyword>
<keyword evidence="6" id="KW-1185">Reference proteome</keyword>
<feature type="domain" description="Bromo" evidence="4">
    <location>
        <begin position="250"/>
        <end position="299"/>
    </location>
</feature>
<reference evidence="5 6" key="1">
    <citation type="submission" date="2018-08" db="EMBL/GenBank/DDBJ databases">
        <authorList>
            <person name="Laetsch R D."/>
            <person name="Stevens L."/>
            <person name="Kumar S."/>
            <person name="Blaxter L. M."/>
        </authorList>
    </citation>
    <scope>NUCLEOTIDE SEQUENCE [LARGE SCALE GENOMIC DNA]</scope>
</reference>
<dbReference type="EMBL" id="UPTC01003237">
    <property type="protein sequence ID" value="VBB34245.1"/>
    <property type="molecule type" value="Genomic_DNA"/>
</dbReference>
<dbReference type="SMART" id="SM00297">
    <property type="entry name" value="BROMO"/>
    <property type="match status" value="1"/>
</dbReference>
<evidence type="ECO:0000256" key="3">
    <source>
        <dbReference type="SAM" id="MobiDB-lite"/>
    </source>
</evidence>
<evidence type="ECO:0000259" key="4">
    <source>
        <dbReference type="PROSITE" id="PS50014"/>
    </source>
</evidence>
<dbReference type="GO" id="GO:0005634">
    <property type="term" value="C:nucleus"/>
    <property type="evidence" value="ECO:0007669"/>
    <property type="project" value="TreeGrafter"/>
</dbReference>
<dbReference type="InterPro" id="IPR036427">
    <property type="entry name" value="Bromodomain-like_sf"/>
</dbReference>
<feature type="region of interest" description="Disordered" evidence="3">
    <location>
        <begin position="131"/>
        <end position="197"/>
    </location>
</feature>
<feature type="compositionally biased region" description="Polar residues" evidence="3">
    <location>
        <begin position="140"/>
        <end position="157"/>
    </location>
</feature>
<dbReference type="GO" id="GO:0000785">
    <property type="term" value="C:chromatin"/>
    <property type="evidence" value="ECO:0007669"/>
    <property type="project" value="TreeGrafter"/>
</dbReference>
<evidence type="ECO:0000313" key="6">
    <source>
        <dbReference type="Proteomes" id="UP000276991"/>
    </source>
</evidence>
<dbReference type="Gene3D" id="1.20.920.10">
    <property type="entry name" value="Bromodomain-like"/>
    <property type="match status" value="1"/>
</dbReference>
<organism evidence="5 6">
    <name type="scientific">Acanthocheilonema viteae</name>
    <name type="common">Filarial nematode worm</name>
    <name type="synonym">Dipetalonema viteae</name>
    <dbReference type="NCBI Taxonomy" id="6277"/>
    <lineage>
        <taxon>Eukaryota</taxon>
        <taxon>Metazoa</taxon>
        <taxon>Ecdysozoa</taxon>
        <taxon>Nematoda</taxon>
        <taxon>Chromadorea</taxon>
        <taxon>Rhabditida</taxon>
        <taxon>Spirurina</taxon>
        <taxon>Spiruromorpha</taxon>
        <taxon>Filarioidea</taxon>
        <taxon>Onchocercidae</taxon>
        <taxon>Acanthocheilonema</taxon>
    </lineage>
</organism>
<protein>
    <recommendedName>
        <fullName evidence="4">Bromo domain-containing protein</fullName>
    </recommendedName>
</protein>
<dbReference type="PANTHER" id="PTHR22880:SF225">
    <property type="entry name" value="BROMODOMAIN-CONTAINING PROTEIN BET-1-RELATED"/>
    <property type="match status" value="1"/>
</dbReference>
<dbReference type="AlphaFoldDB" id="A0A498SKT4"/>
<feature type="compositionally biased region" description="Polar residues" evidence="3">
    <location>
        <begin position="172"/>
        <end position="181"/>
    </location>
</feature>
<name>A0A498SKT4_ACAVI</name>
<accession>A0A498SKT4</accession>
<dbReference type="Proteomes" id="UP000276991">
    <property type="component" value="Unassembled WGS sequence"/>
</dbReference>
<dbReference type="STRING" id="6277.A0A498SKT4"/>
<evidence type="ECO:0000313" key="5">
    <source>
        <dbReference type="EMBL" id="VBB34245.1"/>
    </source>
</evidence>
<sequence length="324" mass="35707">MRLASWAVGLVIVSQIAGRVGCSLLVARRRVYFRFVFTHSCISIARLPCAAASDAPCALICVRDVGYRLQMVFRFAEKPAFDASVLHLRFSSFDAMSVIKSSGRETVVLLEMCIALSLDGFTEMSVSAASTSNANSSSNEPVTTSGSALGISENPSASDEKSSMMDAENIQIEGSQNGGDSSEQHVDDGDNDDSTTDVATAALSTNGWESPRQEAINGVVQPRVIPPPGKPTRHTNQLEFMLKEVLKPAMRHKHAWPFMKPVDAVRLGLPDYHKVIKRPMDMNTIEKRLRNCYYYSAKDCMQVSRPLFFELETLRAERYCPGLK</sequence>
<proteinExistence type="predicted"/>
<dbReference type="InterPro" id="IPR001487">
    <property type="entry name" value="Bromodomain"/>
</dbReference>
<dbReference type="PROSITE" id="PS50014">
    <property type="entry name" value="BROMODOMAIN_2"/>
    <property type="match status" value="1"/>
</dbReference>
<dbReference type="PRINTS" id="PR00503">
    <property type="entry name" value="BROMODOMAIN"/>
</dbReference>
<dbReference type="GO" id="GO:0006338">
    <property type="term" value="P:chromatin remodeling"/>
    <property type="evidence" value="ECO:0007669"/>
    <property type="project" value="TreeGrafter"/>
</dbReference>
<dbReference type="SUPFAM" id="SSF47370">
    <property type="entry name" value="Bromodomain"/>
    <property type="match status" value="1"/>
</dbReference>
<dbReference type="InterPro" id="IPR050935">
    <property type="entry name" value="Bromo_chromatin_reader"/>
</dbReference>
<dbReference type="GO" id="GO:0006355">
    <property type="term" value="P:regulation of DNA-templated transcription"/>
    <property type="evidence" value="ECO:0007669"/>
    <property type="project" value="TreeGrafter"/>
</dbReference>
<evidence type="ECO:0000256" key="2">
    <source>
        <dbReference type="PROSITE-ProRule" id="PRU00035"/>
    </source>
</evidence>
<evidence type="ECO:0000256" key="1">
    <source>
        <dbReference type="ARBA" id="ARBA00023117"/>
    </source>
</evidence>